<feature type="coiled-coil region" evidence="3">
    <location>
        <begin position="187"/>
        <end position="214"/>
    </location>
</feature>
<evidence type="ECO:0000313" key="7">
    <source>
        <dbReference type="EMBL" id="KAJ3258778.1"/>
    </source>
</evidence>
<evidence type="ECO:0000256" key="4">
    <source>
        <dbReference type="SAM" id="MobiDB-lite"/>
    </source>
</evidence>
<evidence type="ECO:0000259" key="5">
    <source>
        <dbReference type="PROSITE" id="PS50009"/>
    </source>
</evidence>
<dbReference type="Pfam" id="PF00617">
    <property type="entry name" value="RasGEF"/>
    <property type="match status" value="1"/>
</dbReference>
<dbReference type="SMART" id="SM00147">
    <property type="entry name" value="RasGEF"/>
    <property type="match status" value="1"/>
</dbReference>
<dbReference type="GO" id="GO:0005886">
    <property type="term" value="C:plasma membrane"/>
    <property type="evidence" value="ECO:0007669"/>
    <property type="project" value="TreeGrafter"/>
</dbReference>
<feature type="coiled-coil region" evidence="3">
    <location>
        <begin position="44"/>
        <end position="71"/>
    </location>
</feature>
<dbReference type="GO" id="GO:0007265">
    <property type="term" value="P:Ras protein signal transduction"/>
    <property type="evidence" value="ECO:0007669"/>
    <property type="project" value="TreeGrafter"/>
</dbReference>
<feature type="compositionally biased region" description="Polar residues" evidence="4">
    <location>
        <begin position="270"/>
        <end position="281"/>
    </location>
</feature>
<accession>A0AAD5UKJ1</accession>
<dbReference type="PROSITE" id="PS50009">
    <property type="entry name" value="RASGEF_CAT"/>
    <property type="match status" value="1"/>
</dbReference>
<dbReference type="EMBL" id="JADGKB010000024">
    <property type="protein sequence ID" value="KAJ3258778.1"/>
    <property type="molecule type" value="Genomic_DNA"/>
</dbReference>
<evidence type="ECO:0000256" key="1">
    <source>
        <dbReference type="ARBA" id="ARBA00022658"/>
    </source>
</evidence>
<dbReference type="InterPro" id="IPR036964">
    <property type="entry name" value="RASGEF_cat_dom_sf"/>
</dbReference>
<dbReference type="PANTHER" id="PTHR23113">
    <property type="entry name" value="GUANINE NUCLEOTIDE EXCHANGE FACTOR"/>
    <property type="match status" value="1"/>
</dbReference>
<dbReference type="PANTHER" id="PTHR23113:SF363">
    <property type="entry name" value="PROTEIN SON OF SEVENLESS"/>
    <property type="match status" value="1"/>
</dbReference>
<feature type="domain" description="N-terminal Ras-GEF" evidence="6">
    <location>
        <begin position="298"/>
        <end position="424"/>
    </location>
</feature>
<evidence type="ECO:0000256" key="3">
    <source>
        <dbReference type="SAM" id="Coils"/>
    </source>
</evidence>
<evidence type="ECO:0000313" key="8">
    <source>
        <dbReference type="Proteomes" id="UP001210925"/>
    </source>
</evidence>
<sequence length="728" mass="83680">MEAIKNIENLKKEHLAGLDKQLPNDLVQLKKLCMDLLVNYNVFQDRARYAIRELVEEKEELETKCRIYEKSTGAENMQGSESYLNQLQFWQDETEKQASVISQLKTRIRLLEVSATEQEEFYREGLLEHNKQHHEQLKNIFQRAEETEKLFLAFQKKHADEMSEMNALKAELDVYKAYMATNNIGYVADLQAELVKVKLECANLLIEKENYEARNKNGKLNSKSTTSLNTFELREVPSSSISVTDTSSYVGKESYPSSATQERFSGHLKPSTSHQRQESQISKVGPDVDIVFVKTENGQSIVRAGTIERLIGRLVDPTTYDNHFMQTFLLTYKTFLDPLVLMDHIMNTCKPVVDAEGKTQTPASGPVVLKCVNLVKYWIDQYWIDFQSNPELSDKLDVFVASIENPKLSQMLKTQINRKIGGTEAPVIAMPTDCPKPILPKQLQKRLEKSEGLQKELGEKSAISNRPQSIYWTPFTKIVNEDPNAIKLKMNEIDPLELARQLTLIEYELFTSIKPREFVGLSWMKDDKEIRAPNIIRMVRWSNHVIQWLVTEIVTLKDNIKQRAAMMERIIQMAKHCNALNNFNAVKEILAALQASAVYRLKKTKEAVGVKYLKMLEELKTLTASEMNYKNLRAKVHGVEPPLIPFPGVYQGDLVFLETCGKDIIENGMVNFQKFHKLSTYIIELQTYQKVSYHFEPVPEIQDMIKEFPTFDEDHAYALSLVCEPRNA</sequence>
<organism evidence="7 8">
    <name type="scientific">Boothiomyces macroporosus</name>
    <dbReference type="NCBI Taxonomy" id="261099"/>
    <lineage>
        <taxon>Eukaryota</taxon>
        <taxon>Fungi</taxon>
        <taxon>Fungi incertae sedis</taxon>
        <taxon>Chytridiomycota</taxon>
        <taxon>Chytridiomycota incertae sedis</taxon>
        <taxon>Chytridiomycetes</taxon>
        <taxon>Rhizophydiales</taxon>
        <taxon>Terramycetaceae</taxon>
        <taxon>Boothiomyces</taxon>
    </lineage>
</organism>
<dbReference type="SUPFAM" id="SSF48366">
    <property type="entry name" value="Ras GEF"/>
    <property type="match status" value="1"/>
</dbReference>
<keyword evidence="3" id="KW-0175">Coiled coil</keyword>
<dbReference type="Gene3D" id="1.10.840.10">
    <property type="entry name" value="Ras guanine-nucleotide exchange factors catalytic domain"/>
    <property type="match status" value="1"/>
</dbReference>
<dbReference type="CDD" id="cd00155">
    <property type="entry name" value="RasGEF"/>
    <property type="match status" value="1"/>
</dbReference>
<evidence type="ECO:0000256" key="2">
    <source>
        <dbReference type="PROSITE-ProRule" id="PRU00168"/>
    </source>
</evidence>
<dbReference type="GO" id="GO:0005085">
    <property type="term" value="F:guanyl-nucleotide exchange factor activity"/>
    <property type="evidence" value="ECO:0007669"/>
    <property type="project" value="UniProtKB-KW"/>
</dbReference>
<reference evidence="7" key="1">
    <citation type="submission" date="2020-05" db="EMBL/GenBank/DDBJ databases">
        <title>Phylogenomic resolution of chytrid fungi.</title>
        <authorList>
            <person name="Stajich J.E."/>
            <person name="Amses K."/>
            <person name="Simmons R."/>
            <person name="Seto K."/>
            <person name="Myers J."/>
            <person name="Bonds A."/>
            <person name="Quandt C.A."/>
            <person name="Barry K."/>
            <person name="Liu P."/>
            <person name="Grigoriev I."/>
            <person name="Longcore J.E."/>
            <person name="James T.Y."/>
        </authorList>
    </citation>
    <scope>NUCLEOTIDE SEQUENCE</scope>
    <source>
        <strain evidence="7">PLAUS21</strain>
    </source>
</reference>
<feature type="domain" description="Ras-GEF" evidence="5">
    <location>
        <begin position="494"/>
        <end position="726"/>
    </location>
</feature>
<dbReference type="InterPro" id="IPR008937">
    <property type="entry name" value="Ras-like_GEF"/>
</dbReference>
<comment type="caution">
    <text evidence="7">The sequence shown here is derived from an EMBL/GenBank/DDBJ whole genome shotgun (WGS) entry which is preliminary data.</text>
</comment>
<dbReference type="PROSITE" id="PS50212">
    <property type="entry name" value="RASGEF_NTER"/>
    <property type="match status" value="1"/>
</dbReference>
<keyword evidence="1 2" id="KW-0344">Guanine-nucleotide releasing factor</keyword>
<proteinExistence type="predicted"/>
<protein>
    <submittedName>
        <fullName evidence="7">Uncharacterized protein</fullName>
    </submittedName>
</protein>
<name>A0AAD5UKJ1_9FUNG</name>
<dbReference type="AlphaFoldDB" id="A0AAD5UKJ1"/>
<dbReference type="InterPro" id="IPR000651">
    <property type="entry name" value="Ras-like_Gua-exchang_fac_N"/>
</dbReference>
<evidence type="ECO:0000259" key="6">
    <source>
        <dbReference type="PROSITE" id="PS50212"/>
    </source>
</evidence>
<keyword evidence="8" id="KW-1185">Reference proteome</keyword>
<dbReference type="Pfam" id="PF00618">
    <property type="entry name" value="RasGEF_N"/>
    <property type="match status" value="1"/>
</dbReference>
<dbReference type="Proteomes" id="UP001210925">
    <property type="component" value="Unassembled WGS sequence"/>
</dbReference>
<dbReference type="CDD" id="cd06224">
    <property type="entry name" value="REM"/>
    <property type="match status" value="1"/>
</dbReference>
<dbReference type="Gene3D" id="1.20.870.10">
    <property type="entry name" value="Son of sevenless (SoS) protein Chain: S domain 1"/>
    <property type="match status" value="1"/>
</dbReference>
<dbReference type="InterPro" id="IPR023578">
    <property type="entry name" value="Ras_GEF_dom_sf"/>
</dbReference>
<dbReference type="SMART" id="SM00229">
    <property type="entry name" value="RasGEFN"/>
    <property type="match status" value="1"/>
</dbReference>
<dbReference type="InterPro" id="IPR001895">
    <property type="entry name" value="RASGEF_cat_dom"/>
</dbReference>
<feature type="region of interest" description="Disordered" evidence="4">
    <location>
        <begin position="252"/>
        <end position="281"/>
    </location>
</feature>
<gene>
    <name evidence="7" type="ORF">HK103_003372</name>
</gene>